<protein>
    <recommendedName>
        <fullName evidence="3">Kex protein</fullName>
    </recommendedName>
</protein>
<evidence type="ECO:0000313" key="1">
    <source>
        <dbReference type="EMBL" id="CAE7128661.1"/>
    </source>
</evidence>
<evidence type="ECO:0008006" key="3">
    <source>
        <dbReference type="Google" id="ProtNLM"/>
    </source>
</evidence>
<evidence type="ECO:0000313" key="2">
    <source>
        <dbReference type="Proteomes" id="UP000663827"/>
    </source>
</evidence>
<feature type="non-terminal residue" evidence="1">
    <location>
        <position position="1"/>
    </location>
</feature>
<dbReference type="AlphaFoldDB" id="A0A8H3E096"/>
<name>A0A8H3E096_9AGAM</name>
<dbReference type="Proteomes" id="UP000663827">
    <property type="component" value="Unassembled WGS sequence"/>
</dbReference>
<gene>
    <name evidence="1" type="ORF">RDB_LOCUS62173</name>
</gene>
<sequence length="344" mass="38463">ITVCTTWQMVLVPDFFSLLSPHIARNCTIGWTREFNSSYGFWGMNQFRILELFICDFPDIGISGQSLQDTSIREYTDLIPYYRVGVQPVNMASNISSVQMPRIWLLNGDDFPLVGLAGHNWSQVGQVWLYQPPLTLLRGSHIMTNANLVTRKFIKSSIIKDIIFYFKSDYKRLSLYPMVESSTTPLNSSDTDVAVASIRPVLAPGIMSHRSQANAYNPELNNPQECDYIEDYRSSTIVDVIGSVGGLFALLQALHLLLFGRPLFWGLTGAKLITPFGLLGECSSRGFKRRLNEEYHTTGDGGTETIRIVKFLRDFVIDFGPADLDLEQRPAATAQAQATADAQG</sequence>
<organism evidence="1 2">
    <name type="scientific">Rhizoctonia solani</name>
    <dbReference type="NCBI Taxonomy" id="456999"/>
    <lineage>
        <taxon>Eukaryota</taxon>
        <taxon>Fungi</taxon>
        <taxon>Dikarya</taxon>
        <taxon>Basidiomycota</taxon>
        <taxon>Agaricomycotina</taxon>
        <taxon>Agaricomycetes</taxon>
        <taxon>Cantharellales</taxon>
        <taxon>Ceratobasidiaceae</taxon>
        <taxon>Rhizoctonia</taxon>
    </lineage>
</organism>
<reference evidence="1" key="1">
    <citation type="submission" date="2021-01" db="EMBL/GenBank/DDBJ databases">
        <authorList>
            <person name="Kaushik A."/>
        </authorList>
    </citation>
    <scope>NUCLEOTIDE SEQUENCE</scope>
    <source>
        <strain evidence="1">AG5</strain>
    </source>
</reference>
<comment type="caution">
    <text evidence="1">The sequence shown here is derived from an EMBL/GenBank/DDBJ whole genome shotgun (WGS) entry which is preliminary data.</text>
</comment>
<accession>A0A8H3E096</accession>
<dbReference type="EMBL" id="CAJNJQ010001248">
    <property type="protein sequence ID" value="CAE7128661.1"/>
    <property type="molecule type" value="Genomic_DNA"/>
</dbReference>
<proteinExistence type="predicted"/>